<name>A0A3P7JZ46_STRVU</name>
<dbReference type="Proteomes" id="UP000270094">
    <property type="component" value="Unassembled WGS sequence"/>
</dbReference>
<accession>A0A3P7JZ46</accession>
<proteinExistence type="predicted"/>
<reference evidence="1 2" key="1">
    <citation type="submission" date="2018-11" db="EMBL/GenBank/DDBJ databases">
        <authorList>
            <consortium name="Pathogen Informatics"/>
        </authorList>
    </citation>
    <scope>NUCLEOTIDE SEQUENCE [LARGE SCALE GENOMIC DNA]</scope>
</reference>
<gene>
    <name evidence="1" type="ORF">SVUK_LOCUS16585</name>
</gene>
<dbReference type="OrthoDB" id="166375at2759"/>
<evidence type="ECO:0000313" key="2">
    <source>
        <dbReference type="Proteomes" id="UP000270094"/>
    </source>
</evidence>
<protein>
    <submittedName>
        <fullName evidence="1">Uncharacterized protein</fullName>
    </submittedName>
</protein>
<dbReference type="EMBL" id="UYYB01113617">
    <property type="protein sequence ID" value="VDM81587.1"/>
    <property type="molecule type" value="Genomic_DNA"/>
</dbReference>
<sequence length="79" mass="8636">MALIVTAADTCTATGATVDVKGREQRVEGACCQPYMEIAEQTGDHEAEIAEQTGDHEAVRRLQRELEELDSRAERAVGF</sequence>
<evidence type="ECO:0000313" key="1">
    <source>
        <dbReference type="EMBL" id="VDM81587.1"/>
    </source>
</evidence>
<organism evidence="1 2">
    <name type="scientific">Strongylus vulgaris</name>
    <name type="common">Blood worm</name>
    <dbReference type="NCBI Taxonomy" id="40348"/>
    <lineage>
        <taxon>Eukaryota</taxon>
        <taxon>Metazoa</taxon>
        <taxon>Ecdysozoa</taxon>
        <taxon>Nematoda</taxon>
        <taxon>Chromadorea</taxon>
        <taxon>Rhabditida</taxon>
        <taxon>Rhabditina</taxon>
        <taxon>Rhabditomorpha</taxon>
        <taxon>Strongyloidea</taxon>
        <taxon>Strongylidae</taxon>
        <taxon>Strongylus</taxon>
    </lineage>
</organism>
<keyword evidence="2" id="KW-1185">Reference proteome</keyword>
<dbReference type="AlphaFoldDB" id="A0A3P7JZ46"/>